<organism evidence="1 2">
    <name type="scientific">Vasconcelosia minhoensis LEGE 07310</name>
    <dbReference type="NCBI Taxonomy" id="915328"/>
    <lineage>
        <taxon>Bacteria</taxon>
        <taxon>Bacillati</taxon>
        <taxon>Cyanobacteriota</taxon>
        <taxon>Cyanophyceae</taxon>
        <taxon>Nodosilineales</taxon>
        <taxon>Cymatolegaceae</taxon>
        <taxon>Vasconcelosia</taxon>
        <taxon>Vasconcelosia minhoensis</taxon>
    </lineage>
</organism>
<keyword evidence="2" id="KW-1185">Reference proteome</keyword>
<accession>A0A8J7AW39</accession>
<dbReference type="Proteomes" id="UP000636505">
    <property type="component" value="Unassembled WGS sequence"/>
</dbReference>
<evidence type="ECO:0000313" key="2">
    <source>
        <dbReference type="Proteomes" id="UP000636505"/>
    </source>
</evidence>
<name>A0A8J7AW39_9CYAN</name>
<comment type="caution">
    <text evidence="1">The sequence shown here is derived from an EMBL/GenBank/DDBJ whole genome shotgun (WGS) entry which is preliminary data.</text>
</comment>
<gene>
    <name evidence="1" type="ORF">IQ241_05800</name>
</gene>
<evidence type="ECO:0000313" key="1">
    <source>
        <dbReference type="EMBL" id="MBE9076812.1"/>
    </source>
</evidence>
<evidence type="ECO:0008006" key="3">
    <source>
        <dbReference type="Google" id="ProtNLM"/>
    </source>
</evidence>
<protein>
    <recommendedName>
        <fullName evidence="3">CYTH domain-containing protein</fullName>
    </recommendedName>
</protein>
<dbReference type="AlphaFoldDB" id="A0A8J7AW39"/>
<sequence>MNREKITSREYKVILRKEHFVGDERQLLKASKAFWQSFKQVAVDIVLDSEGDLEKIVDRREIQLYDTKKQLFYNKNYIFRERYDVLTHKREVTLKFRHLDRYVSQDRDMKANNHSEKGYKFEEDIKSPFLVLYSFSSTQTIPIDENFSKVRDVLRLYPSLSDEFTNYNEDENIKSVGNIILEIVLKGAKFRIRKNPQLDCKCALIVWYAKDDDEKPVVVEFSFRYGDDSENYTKKASQRAYDVFYKLQHKLEDWVDIESETKTSYIYKVAQGVIK</sequence>
<dbReference type="EMBL" id="JADEXG010000009">
    <property type="protein sequence ID" value="MBE9076812.1"/>
    <property type="molecule type" value="Genomic_DNA"/>
</dbReference>
<dbReference type="RefSeq" id="WP_193905471.1">
    <property type="nucleotide sequence ID" value="NZ_JADEXG010000009.1"/>
</dbReference>
<reference evidence="1" key="1">
    <citation type="submission" date="2020-10" db="EMBL/GenBank/DDBJ databases">
        <authorList>
            <person name="Castelo-Branco R."/>
            <person name="Eusebio N."/>
            <person name="Adriana R."/>
            <person name="Vieira A."/>
            <person name="Brugerolle De Fraissinette N."/>
            <person name="Rezende De Castro R."/>
            <person name="Schneider M.P."/>
            <person name="Vasconcelos V."/>
            <person name="Leao P.N."/>
        </authorList>
    </citation>
    <scope>NUCLEOTIDE SEQUENCE</scope>
    <source>
        <strain evidence="1">LEGE 07310</strain>
    </source>
</reference>
<proteinExistence type="predicted"/>